<dbReference type="KEGG" id="goe:100902560"/>
<feature type="region of interest" description="Disordered" evidence="1">
    <location>
        <begin position="89"/>
        <end position="125"/>
    </location>
</feature>
<feature type="compositionally biased region" description="Polar residues" evidence="1">
    <location>
        <begin position="321"/>
        <end position="353"/>
    </location>
</feature>
<protein>
    <submittedName>
        <fullName evidence="3">Uncharacterized protein LOC100902560</fullName>
    </submittedName>
</protein>
<gene>
    <name evidence="3" type="primary">LOC100902560</name>
</gene>
<dbReference type="RefSeq" id="XP_028967996.1">
    <property type="nucleotide sequence ID" value="XM_029112163.1"/>
</dbReference>
<dbReference type="InterPro" id="IPR012677">
    <property type="entry name" value="Nucleotide-bd_a/b_plait_sf"/>
</dbReference>
<organism evidence="2 3">
    <name type="scientific">Galendromus occidentalis</name>
    <name type="common">western predatory mite</name>
    <dbReference type="NCBI Taxonomy" id="34638"/>
    <lineage>
        <taxon>Eukaryota</taxon>
        <taxon>Metazoa</taxon>
        <taxon>Ecdysozoa</taxon>
        <taxon>Arthropoda</taxon>
        <taxon>Chelicerata</taxon>
        <taxon>Arachnida</taxon>
        <taxon>Acari</taxon>
        <taxon>Parasitiformes</taxon>
        <taxon>Mesostigmata</taxon>
        <taxon>Gamasina</taxon>
        <taxon>Phytoseioidea</taxon>
        <taxon>Phytoseiidae</taxon>
        <taxon>Typhlodrominae</taxon>
        <taxon>Galendromus</taxon>
    </lineage>
</organism>
<name>A0AAJ7WI67_9ACAR</name>
<keyword evidence="2" id="KW-1185">Reference proteome</keyword>
<reference evidence="3" key="1">
    <citation type="submission" date="2025-08" db="UniProtKB">
        <authorList>
            <consortium name="RefSeq"/>
        </authorList>
    </citation>
    <scope>IDENTIFICATION</scope>
</reference>
<evidence type="ECO:0000313" key="3">
    <source>
        <dbReference type="RefSeq" id="XP_028967996.1"/>
    </source>
</evidence>
<proteinExistence type="predicted"/>
<dbReference type="Proteomes" id="UP000694867">
    <property type="component" value="Unplaced"/>
</dbReference>
<dbReference type="Gene3D" id="3.30.70.330">
    <property type="match status" value="1"/>
</dbReference>
<dbReference type="GeneID" id="100902560"/>
<feature type="compositionally biased region" description="Basic and acidic residues" evidence="1">
    <location>
        <begin position="354"/>
        <end position="376"/>
    </location>
</feature>
<dbReference type="InterPro" id="IPR035979">
    <property type="entry name" value="RBD_domain_sf"/>
</dbReference>
<dbReference type="GO" id="GO:0003676">
    <property type="term" value="F:nucleic acid binding"/>
    <property type="evidence" value="ECO:0007669"/>
    <property type="project" value="InterPro"/>
</dbReference>
<feature type="region of interest" description="Disordered" evidence="1">
    <location>
        <begin position="316"/>
        <end position="420"/>
    </location>
</feature>
<feature type="compositionally biased region" description="Polar residues" evidence="1">
    <location>
        <begin position="104"/>
        <end position="117"/>
    </location>
</feature>
<evidence type="ECO:0000313" key="2">
    <source>
        <dbReference type="Proteomes" id="UP000694867"/>
    </source>
</evidence>
<feature type="compositionally biased region" description="Low complexity" evidence="1">
    <location>
        <begin position="485"/>
        <end position="495"/>
    </location>
</feature>
<evidence type="ECO:0000256" key="1">
    <source>
        <dbReference type="SAM" id="MobiDB-lite"/>
    </source>
</evidence>
<dbReference type="SUPFAM" id="SSF63748">
    <property type="entry name" value="Tudor/PWWP/MBT"/>
    <property type="match status" value="1"/>
</dbReference>
<dbReference type="SUPFAM" id="SSF54928">
    <property type="entry name" value="RNA-binding domain, RBD"/>
    <property type="match status" value="1"/>
</dbReference>
<sequence length="777" mass="85975">MARSQVSVFINTFSNSAAQNDVLDFLNPFKPIQIRLRPRNNDPRGGQFAIVDFADEATALVLIAEKNFSRFMGQSMKLKLAFANQNTFNNNNSSNNAGNRSFQENRSSLQARNTPQRLHSPKGRSRLREIQIPREIVRGNFKIIKSVSCTHFVALESGWESDMDGLSEGLEDFANYAKCGVDDMDPGVVHACKDPVSGKWRRCRKIGEESGMLVVELIDLGGSLMVTKDQVLSLSQLYKDWSIKAVDVFLEGYAATSSSKETFEKIEEHLLNKTFQLAYLHERTGALLRDCARVQDMRLDGESVLDELVQKGLLFKRQLPQEGTPTPTTGSERAITKSSTTPLLPRTSQPSTPHTERPCPRVQHRIDGVKPMEVEIKVVGGTSRNSETQWGEWSQQGQGTNTQSRQNNSQSTDGWGSVGLARDDIGTEVWDRVDDRVPSGALTDTWAESGHETSPSNRTAPAWNVQDWSASPPKKASAPTTQGKPSPAASATARAASSPTIGSIVGNQSPANSAANVLKPKKCEDVFSDVDEWSKVSGGTSSNQEPSTPALERLAISEESRCSNCTQLSPKTLEKLVYGRSVQQMISDRIAIISAELNKLKMHITRVSIMASQTEDSMTELKHHRRAAQICTQDLEEIIQLASAQTLAAYHLTAWAQFVGRIWSPMMNLLYINEQPLSVYKSTVIRRAEIEVTDGSIEDDPQLTVVLERAIDPSKIFKFAQDLITHKKAANVHRVFFSEDNSKAFVILDSIALGDFGSLEQFGTWAVDFLLELNIIQ</sequence>
<feature type="compositionally biased region" description="Polar residues" evidence="1">
    <location>
        <begin position="382"/>
        <end position="414"/>
    </location>
</feature>
<feature type="compositionally biased region" description="Low complexity" evidence="1">
    <location>
        <begin position="89"/>
        <end position="102"/>
    </location>
</feature>
<dbReference type="AlphaFoldDB" id="A0AAJ7WI67"/>
<accession>A0AAJ7WI67</accession>
<dbReference type="CDD" id="cd20379">
    <property type="entry name" value="Tudor_dTUD-like"/>
    <property type="match status" value="1"/>
</dbReference>
<feature type="region of interest" description="Disordered" evidence="1">
    <location>
        <begin position="441"/>
        <end position="495"/>
    </location>
</feature>